<evidence type="ECO:0000313" key="15">
    <source>
        <dbReference type="EMBL" id="OVA13013.1"/>
    </source>
</evidence>
<dbReference type="Proteomes" id="UP000195402">
    <property type="component" value="Unassembled WGS sequence"/>
</dbReference>
<evidence type="ECO:0000256" key="6">
    <source>
        <dbReference type="ARBA" id="ARBA00022679"/>
    </source>
</evidence>
<dbReference type="FunCoup" id="A0A200QRD9">
    <property type="interactions" value="283"/>
</dbReference>
<dbReference type="CDD" id="cd22584">
    <property type="entry name" value="Rcat_RBR_unk"/>
    <property type="match status" value="1"/>
</dbReference>
<evidence type="ECO:0000256" key="7">
    <source>
        <dbReference type="ARBA" id="ARBA00022723"/>
    </source>
</evidence>
<dbReference type="InterPro" id="IPR044066">
    <property type="entry name" value="TRIAD_supradom"/>
</dbReference>
<dbReference type="InterPro" id="IPR018957">
    <property type="entry name" value="Znf_C3HC4_RING-type"/>
</dbReference>
<sequence length="423" mass="47504">MGDGEVGLIEIFDLEKDFFYTPITRRGRNKEDAISVEQYYQDRDLQRAIRDSILQVKAVIDLSGEEDEEEVVEIKPTRAFEKKPFVGRSVTETGESSSSSSSSRSSKKVSTFVCEICVETKLQNEAFNIKGCRHSFCSECMVRYVASKIQENVTSIGCPEMNCQGVLEPEFCQSILPPEVFDRWGKALCESLILGAQKFYCPFKDCSALLLDDNGGMVVRESECPYCRRLFCAQCKVSWHAGIVCEEFQKLNVDEREREDIMLMEIAKKQKWQRCPKCKFYVERSVGCLFIRCRCGFSFCYNCGAPLKDHYCSNYVKDVMVVDMPSKKNAGAWFEAGVRDSVVKVSPLYHYDSGYEGLGASTRTLDLNRQTQPVVVMAAEKSALPSTQNIEHASTSSDMSSLAAEVARILKATPTSAATLVLI</sequence>
<dbReference type="AlphaFoldDB" id="A0A200QRD9"/>
<evidence type="ECO:0000256" key="3">
    <source>
        <dbReference type="ARBA" id="ARBA00003976"/>
    </source>
</evidence>
<dbReference type="FunFam" id="3.30.40.10:FF:000230">
    <property type="entry name" value="RBR-type E3 ubiquitin transferase"/>
    <property type="match status" value="1"/>
</dbReference>
<dbReference type="InterPro" id="IPR013083">
    <property type="entry name" value="Znf_RING/FYVE/PHD"/>
</dbReference>
<dbReference type="Pfam" id="PF00097">
    <property type="entry name" value="zf-C3HC4"/>
    <property type="match status" value="1"/>
</dbReference>
<evidence type="ECO:0000256" key="10">
    <source>
        <dbReference type="ARBA" id="ARBA00022786"/>
    </source>
</evidence>
<evidence type="ECO:0000256" key="2">
    <source>
        <dbReference type="ARBA" id="ARBA00001947"/>
    </source>
</evidence>
<dbReference type="GO" id="GO:0016567">
    <property type="term" value="P:protein ubiquitination"/>
    <property type="evidence" value="ECO:0007669"/>
    <property type="project" value="InterPro"/>
</dbReference>
<keyword evidence="6" id="KW-0808">Transferase</keyword>
<feature type="domain" description="RING-type" evidence="13">
    <location>
        <begin position="114"/>
        <end position="159"/>
    </location>
</feature>
<evidence type="ECO:0000256" key="1">
    <source>
        <dbReference type="ARBA" id="ARBA00001798"/>
    </source>
</evidence>
<dbReference type="FunFam" id="1.20.120.1750:FF:000018">
    <property type="entry name" value="RBR-type E3 ubiquitin transferase"/>
    <property type="match status" value="1"/>
</dbReference>
<evidence type="ECO:0000256" key="4">
    <source>
        <dbReference type="ARBA" id="ARBA00005884"/>
    </source>
</evidence>
<comment type="caution">
    <text evidence="15">The sequence shown here is derived from an EMBL/GenBank/DDBJ whole genome shotgun (WGS) entry which is preliminary data.</text>
</comment>
<keyword evidence="16" id="KW-1185">Reference proteome</keyword>
<keyword evidence="7" id="KW-0479">Metal-binding</keyword>
<comment type="cofactor">
    <cofactor evidence="2">
        <name>Zn(2+)</name>
        <dbReference type="ChEBI" id="CHEBI:29105"/>
    </cofactor>
</comment>
<dbReference type="InterPro" id="IPR031127">
    <property type="entry name" value="E3_UB_ligase_RBR"/>
</dbReference>
<dbReference type="Gene3D" id="1.20.120.1750">
    <property type="match status" value="1"/>
</dbReference>
<evidence type="ECO:0000256" key="11">
    <source>
        <dbReference type="ARBA" id="ARBA00022833"/>
    </source>
</evidence>
<dbReference type="CDD" id="cd22582">
    <property type="entry name" value="BRcat_RBR_unk"/>
    <property type="match status" value="1"/>
</dbReference>
<dbReference type="InterPro" id="IPR017907">
    <property type="entry name" value="Znf_RING_CS"/>
</dbReference>
<evidence type="ECO:0000259" key="13">
    <source>
        <dbReference type="PROSITE" id="PS50089"/>
    </source>
</evidence>
<dbReference type="Pfam" id="PF01485">
    <property type="entry name" value="IBR"/>
    <property type="match status" value="2"/>
</dbReference>
<keyword evidence="11" id="KW-0862">Zinc</keyword>
<keyword evidence="10" id="KW-0833">Ubl conjugation pathway</keyword>
<evidence type="ECO:0000313" key="16">
    <source>
        <dbReference type="Proteomes" id="UP000195402"/>
    </source>
</evidence>
<dbReference type="PROSITE" id="PS51873">
    <property type="entry name" value="TRIAD"/>
    <property type="match status" value="1"/>
</dbReference>
<dbReference type="PANTHER" id="PTHR11685">
    <property type="entry name" value="RBR FAMILY RING FINGER AND IBR DOMAIN-CONTAINING"/>
    <property type="match status" value="1"/>
</dbReference>
<dbReference type="GO" id="GO:0008270">
    <property type="term" value="F:zinc ion binding"/>
    <property type="evidence" value="ECO:0007669"/>
    <property type="project" value="UniProtKB-KW"/>
</dbReference>
<dbReference type="SMART" id="SM00647">
    <property type="entry name" value="IBR"/>
    <property type="match status" value="2"/>
</dbReference>
<keyword evidence="8" id="KW-0677">Repeat</keyword>
<dbReference type="OMA" id="RCYGRRT"/>
<evidence type="ECO:0000256" key="5">
    <source>
        <dbReference type="ARBA" id="ARBA00012251"/>
    </source>
</evidence>
<feature type="domain" description="RING-type" evidence="14">
    <location>
        <begin position="110"/>
        <end position="316"/>
    </location>
</feature>
<dbReference type="PROSITE" id="PS50089">
    <property type="entry name" value="ZF_RING_2"/>
    <property type="match status" value="1"/>
</dbReference>
<dbReference type="EMBL" id="MVGT01001244">
    <property type="protein sequence ID" value="OVA13013.1"/>
    <property type="molecule type" value="Genomic_DNA"/>
</dbReference>
<protein>
    <recommendedName>
        <fullName evidence="5">RBR-type E3 ubiquitin transferase</fullName>
        <ecNumber evidence="5">2.3.2.31</ecNumber>
    </recommendedName>
</protein>
<evidence type="ECO:0000259" key="14">
    <source>
        <dbReference type="PROSITE" id="PS51873"/>
    </source>
</evidence>
<gene>
    <name evidence="15" type="ORF">BVC80_8945g14</name>
</gene>
<evidence type="ECO:0000256" key="12">
    <source>
        <dbReference type="PROSITE-ProRule" id="PRU00175"/>
    </source>
</evidence>
<keyword evidence="9 12" id="KW-0863">Zinc-finger</keyword>
<evidence type="ECO:0000256" key="9">
    <source>
        <dbReference type="ARBA" id="ARBA00022771"/>
    </source>
</evidence>
<reference evidence="15 16" key="1">
    <citation type="journal article" date="2017" name="Mol. Plant">
        <title>The Genome of Medicinal Plant Macleaya cordata Provides New Insights into Benzylisoquinoline Alkaloids Metabolism.</title>
        <authorList>
            <person name="Liu X."/>
            <person name="Liu Y."/>
            <person name="Huang P."/>
            <person name="Ma Y."/>
            <person name="Qing Z."/>
            <person name="Tang Q."/>
            <person name="Cao H."/>
            <person name="Cheng P."/>
            <person name="Zheng Y."/>
            <person name="Yuan Z."/>
            <person name="Zhou Y."/>
            <person name="Liu J."/>
            <person name="Tang Z."/>
            <person name="Zhuo Y."/>
            <person name="Zhang Y."/>
            <person name="Yu L."/>
            <person name="Huang J."/>
            <person name="Yang P."/>
            <person name="Peng Q."/>
            <person name="Zhang J."/>
            <person name="Jiang W."/>
            <person name="Zhang Z."/>
            <person name="Lin K."/>
            <person name="Ro D.K."/>
            <person name="Chen X."/>
            <person name="Xiong X."/>
            <person name="Shang Y."/>
            <person name="Huang S."/>
            <person name="Zeng J."/>
        </authorList>
    </citation>
    <scope>NUCLEOTIDE SEQUENCE [LARGE SCALE GENOMIC DNA]</scope>
    <source>
        <strain evidence="16">cv. BLH2017</strain>
        <tissue evidence="15">Root</tissue>
    </source>
</reference>
<proteinExistence type="inferred from homology"/>
<comment type="catalytic activity">
    <reaction evidence="1">
        <text>[E2 ubiquitin-conjugating enzyme]-S-ubiquitinyl-L-cysteine + [acceptor protein]-L-lysine = [E2 ubiquitin-conjugating enzyme]-L-cysteine + [acceptor protein]-N(6)-ubiquitinyl-L-lysine.</text>
        <dbReference type="EC" id="2.3.2.31"/>
    </reaction>
</comment>
<evidence type="ECO:0000256" key="8">
    <source>
        <dbReference type="ARBA" id="ARBA00022737"/>
    </source>
</evidence>
<dbReference type="SUPFAM" id="SSF57850">
    <property type="entry name" value="RING/U-box"/>
    <property type="match status" value="3"/>
</dbReference>
<dbReference type="Gene3D" id="3.30.40.10">
    <property type="entry name" value="Zinc/RING finger domain, C3HC4 (zinc finger)"/>
    <property type="match status" value="1"/>
</dbReference>
<comment type="function">
    <text evidence="3">Might act as an E3 ubiquitin-protein ligase, or as part of E3 complex, which accepts ubiquitin from specific E2 ubiquitin-conjugating enzymes and then transfers it to substrates.</text>
</comment>
<dbReference type="InterPro" id="IPR001841">
    <property type="entry name" value="Znf_RING"/>
</dbReference>
<accession>A0A200QRD9</accession>
<dbReference type="PROSITE" id="PS00518">
    <property type="entry name" value="ZF_RING_1"/>
    <property type="match status" value="1"/>
</dbReference>
<dbReference type="InParanoid" id="A0A200QRD9"/>
<dbReference type="EC" id="2.3.2.31" evidence="5"/>
<comment type="similarity">
    <text evidence="4">Belongs to the RBR family. Ariadne subfamily.</text>
</comment>
<organism evidence="15 16">
    <name type="scientific">Macleaya cordata</name>
    <name type="common">Five-seeded plume-poppy</name>
    <name type="synonym">Bocconia cordata</name>
    <dbReference type="NCBI Taxonomy" id="56857"/>
    <lineage>
        <taxon>Eukaryota</taxon>
        <taxon>Viridiplantae</taxon>
        <taxon>Streptophyta</taxon>
        <taxon>Embryophyta</taxon>
        <taxon>Tracheophyta</taxon>
        <taxon>Spermatophyta</taxon>
        <taxon>Magnoliopsida</taxon>
        <taxon>Ranunculales</taxon>
        <taxon>Papaveraceae</taxon>
        <taxon>Papaveroideae</taxon>
        <taxon>Macleaya</taxon>
    </lineage>
</organism>
<dbReference type="STRING" id="56857.A0A200QRD9"/>
<dbReference type="InterPro" id="IPR002867">
    <property type="entry name" value="IBR_dom"/>
</dbReference>
<name>A0A200QRD9_MACCD</name>
<dbReference type="OrthoDB" id="10009520at2759"/>
<dbReference type="GO" id="GO:0061630">
    <property type="term" value="F:ubiquitin protein ligase activity"/>
    <property type="evidence" value="ECO:0007669"/>
    <property type="project" value="UniProtKB-EC"/>
</dbReference>